<dbReference type="Pfam" id="PF03544">
    <property type="entry name" value="TonB_C"/>
    <property type="match status" value="1"/>
</dbReference>
<evidence type="ECO:0000259" key="3">
    <source>
        <dbReference type="Pfam" id="PF03544"/>
    </source>
</evidence>
<reference evidence="4 5" key="1">
    <citation type="submission" date="2023-10" db="EMBL/GenBank/DDBJ databases">
        <title>Veillonella sp. nov., isolated from a pig farm feces dump.</title>
        <authorList>
            <person name="Chang Y.-H."/>
        </authorList>
    </citation>
    <scope>NUCLEOTIDE SEQUENCE [LARGE SCALE GENOMIC DNA]</scope>
    <source>
        <strain evidence="4 5">YH-vei2233</strain>
    </source>
</reference>
<dbReference type="Proteomes" id="UP001272515">
    <property type="component" value="Unassembled WGS sequence"/>
</dbReference>
<comment type="caution">
    <text evidence="4">The sequence shown here is derived from an EMBL/GenBank/DDBJ whole genome shotgun (WGS) entry which is preliminary data.</text>
</comment>
<organism evidence="4 5">
    <name type="scientific">Veillonella absiana</name>
    <dbReference type="NCBI Taxonomy" id="3079305"/>
    <lineage>
        <taxon>Bacteria</taxon>
        <taxon>Bacillati</taxon>
        <taxon>Bacillota</taxon>
        <taxon>Negativicutes</taxon>
        <taxon>Veillonellales</taxon>
        <taxon>Veillonellaceae</taxon>
        <taxon>Veillonella</taxon>
    </lineage>
</organism>
<evidence type="ECO:0000256" key="1">
    <source>
        <dbReference type="SAM" id="MobiDB-lite"/>
    </source>
</evidence>
<gene>
    <name evidence="4" type="ORF">RVY80_01440</name>
</gene>
<feature type="region of interest" description="Disordered" evidence="1">
    <location>
        <begin position="49"/>
        <end position="88"/>
    </location>
</feature>
<keyword evidence="5" id="KW-1185">Reference proteome</keyword>
<evidence type="ECO:0000313" key="4">
    <source>
        <dbReference type="EMBL" id="MDV5087518.1"/>
    </source>
</evidence>
<feature type="domain" description="TonB C-terminal" evidence="3">
    <location>
        <begin position="111"/>
        <end position="169"/>
    </location>
</feature>
<evidence type="ECO:0000256" key="2">
    <source>
        <dbReference type="SAM" id="SignalP"/>
    </source>
</evidence>
<dbReference type="Gene3D" id="3.30.1150.10">
    <property type="match status" value="1"/>
</dbReference>
<dbReference type="SUPFAM" id="SSF74653">
    <property type="entry name" value="TolA/TonB C-terminal domain"/>
    <property type="match status" value="1"/>
</dbReference>
<protein>
    <submittedName>
        <fullName evidence="4">Energy transducer TonB</fullName>
    </submittedName>
</protein>
<dbReference type="EMBL" id="JAWJZB010000001">
    <property type="protein sequence ID" value="MDV5087518.1"/>
    <property type="molecule type" value="Genomic_DNA"/>
</dbReference>
<feature type="chain" id="PRO_5045096645" evidence="2">
    <location>
        <begin position="25"/>
        <end position="228"/>
    </location>
</feature>
<dbReference type="InterPro" id="IPR037682">
    <property type="entry name" value="TonB_C"/>
</dbReference>
<dbReference type="RefSeq" id="WP_317329359.1">
    <property type="nucleotide sequence ID" value="NZ_JAWJZA010000017.1"/>
</dbReference>
<sequence>MKQHTKTLMLATVLAVGATTTSLAVTVNQEYPNGHPVDVQQRTLSAAVQTAPTETPKQAAKRLAEENKTKSNPLIDSKYTKDRGPNHGPVMAMSGYPDLSDLGLTPGKEMYTKVRTTVGVNGYVTNVKVLQSSGNEEMDDRVVLAEYQSIFIPAYKDGKAVESSGVHGFRYIEPIVPGENGEVQVAPVATDTTSDTDETAAEEIDYRTSPKGYDISINHSVPSINTTK</sequence>
<proteinExistence type="predicted"/>
<name>A0ABU3Z6K3_9FIRM</name>
<keyword evidence="2" id="KW-0732">Signal</keyword>
<evidence type="ECO:0000313" key="5">
    <source>
        <dbReference type="Proteomes" id="UP001272515"/>
    </source>
</evidence>
<feature type="signal peptide" evidence="2">
    <location>
        <begin position="1"/>
        <end position="24"/>
    </location>
</feature>
<accession>A0ABU3Z6K3</accession>